<reference evidence="2 3" key="1">
    <citation type="journal article" date="2008" name="Nat. Biotechnol.">
        <title>Genome sequencing and analysis of the filamentous fungus Penicillium chrysogenum.</title>
        <authorList>
            <person name="van den Berg M.A."/>
            <person name="Albang R."/>
            <person name="Albermann K."/>
            <person name="Badger J.H."/>
            <person name="Daran J.-M."/>
            <person name="Driessen A.J.M."/>
            <person name="Garcia-Estrada C."/>
            <person name="Fedorova N.D."/>
            <person name="Harris D.M."/>
            <person name="Heijne W.H.M."/>
            <person name="Joardar V.S."/>
            <person name="Kiel J.A.K.W."/>
            <person name="Kovalchuk A."/>
            <person name="Martin J.F."/>
            <person name="Nierman W.C."/>
            <person name="Nijland J.G."/>
            <person name="Pronk J.T."/>
            <person name="Roubos J.A."/>
            <person name="van der Klei I.J."/>
            <person name="van Peij N.N.M.E."/>
            <person name="Veenhuis M."/>
            <person name="von Doehren H."/>
            <person name="Wagner C."/>
            <person name="Wortman J.R."/>
            <person name="Bovenberg R.A.L."/>
        </authorList>
    </citation>
    <scope>NUCLEOTIDE SEQUENCE [LARGE SCALE GENOMIC DNA]</scope>
    <source>
        <strain evidence="3">ATCC 28089 / DSM 1075 / NRRL 1951 / Wisconsin 54-1255</strain>
    </source>
</reference>
<evidence type="ECO:0000313" key="2">
    <source>
        <dbReference type="EMBL" id="CAP97533.1"/>
    </source>
</evidence>
<dbReference type="Proteomes" id="UP000000724">
    <property type="component" value="Contig Pc00c22"/>
</dbReference>
<dbReference type="HOGENOM" id="CLU_2121859_0_0_1"/>
<dbReference type="EMBL" id="AM920437">
    <property type="protein sequence ID" value="CAP97533.1"/>
    <property type="molecule type" value="Genomic_DNA"/>
</dbReference>
<keyword evidence="3" id="KW-1185">Reference proteome</keyword>
<dbReference type="AlphaFoldDB" id="B6HPD6"/>
<evidence type="ECO:0000313" key="3">
    <source>
        <dbReference type="Proteomes" id="UP000000724"/>
    </source>
</evidence>
<name>B6HPD6_PENRW</name>
<gene>
    <name evidence="2" type="ORF">Pc22g02450</name>
    <name evidence="2" type="ORF">PCH_Pc22g02450</name>
</gene>
<sequence length="114" mass="12931">MDLETSHNAYALDPEAHRRSPPNKSRILERDQDMCRKLKHVEVMGVKLTSCTMSSDRMHVEIGNSARLRYASDSWRHPGRVMTSKLQVLNVRSASFVREGLGSSAWEAWEVGSC</sequence>
<proteinExistence type="predicted"/>
<protein>
    <submittedName>
        <fullName evidence="2">Uncharacterized protein</fullName>
    </submittedName>
</protein>
<evidence type="ECO:0000256" key="1">
    <source>
        <dbReference type="SAM" id="MobiDB-lite"/>
    </source>
</evidence>
<organism evidence="2 3">
    <name type="scientific">Penicillium rubens (strain ATCC 28089 / DSM 1075 / NRRL 1951 / Wisconsin 54-1255)</name>
    <name type="common">Penicillium chrysogenum</name>
    <dbReference type="NCBI Taxonomy" id="500485"/>
    <lineage>
        <taxon>Eukaryota</taxon>
        <taxon>Fungi</taxon>
        <taxon>Dikarya</taxon>
        <taxon>Ascomycota</taxon>
        <taxon>Pezizomycotina</taxon>
        <taxon>Eurotiomycetes</taxon>
        <taxon>Eurotiomycetidae</taxon>
        <taxon>Eurotiales</taxon>
        <taxon>Aspergillaceae</taxon>
        <taxon>Penicillium</taxon>
        <taxon>Penicillium chrysogenum species complex</taxon>
    </lineage>
</organism>
<feature type="region of interest" description="Disordered" evidence="1">
    <location>
        <begin position="1"/>
        <end position="29"/>
    </location>
</feature>
<dbReference type="VEuPathDB" id="FungiDB:PCH_Pc22g02450"/>
<accession>B6HPD6</accession>